<evidence type="ECO:0000313" key="5">
    <source>
        <dbReference type="EMBL" id="WJW68942.1"/>
    </source>
</evidence>
<dbReference type="AlphaFoldDB" id="A0A8T7MAC7"/>
<evidence type="ECO:0000259" key="2">
    <source>
        <dbReference type="Pfam" id="PF13386"/>
    </source>
</evidence>
<dbReference type="RefSeq" id="WP_341470847.1">
    <property type="nucleotide sequence ID" value="NZ_CP128400.1"/>
</dbReference>
<reference evidence="4 6" key="1">
    <citation type="submission" date="2020-06" db="EMBL/GenBank/DDBJ databases">
        <title>Anoxygenic phototrophic Chloroflexota member uses a Type I reaction center.</title>
        <authorList>
            <person name="Tsuji J.M."/>
            <person name="Shaw N.A."/>
            <person name="Nagashima S."/>
            <person name="Venkiteswaran J."/>
            <person name="Schiff S.L."/>
            <person name="Hanada S."/>
            <person name="Tank M."/>
            <person name="Neufeld J.D."/>
        </authorList>
    </citation>
    <scope>NUCLEOTIDE SEQUENCE [LARGE SCALE GENOMIC DNA]</scope>
    <source>
        <strain evidence="4">L227-S17</strain>
    </source>
</reference>
<feature type="transmembrane region" description="Helical" evidence="1">
    <location>
        <begin position="76"/>
        <end position="102"/>
    </location>
</feature>
<feature type="transmembrane region" description="Helical" evidence="1">
    <location>
        <begin position="274"/>
        <end position="294"/>
    </location>
</feature>
<protein>
    <submittedName>
        <fullName evidence="4">Sulfite exporter TauE/SafE family protein</fullName>
    </submittedName>
</protein>
<gene>
    <name evidence="4" type="ORF">HXX08_24400</name>
    <name evidence="5" type="ORF">OZ401_004565</name>
</gene>
<feature type="transmembrane region" description="Helical" evidence="1">
    <location>
        <begin position="239"/>
        <end position="262"/>
    </location>
</feature>
<keyword evidence="1" id="KW-1133">Transmembrane helix</keyword>
<feature type="domain" description="EfeO-type cupredoxin-like" evidence="3">
    <location>
        <begin position="325"/>
        <end position="416"/>
    </location>
</feature>
<dbReference type="Proteomes" id="UP000521676">
    <property type="component" value="Unassembled WGS sequence"/>
</dbReference>
<evidence type="ECO:0000313" key="6">
    <source>
        <dbReference type="Proteomes" id="UP000521676"/>
    </source>
</evidence>
<evidence type="ECO:0000313" key="4">
    <source>
        <dbReference type="EMBL" id="NWJ49014.1"/>
    </source>
</evidence>
<accession>A0A8T7MAC7</accession>
<name>A0A8T7MAC7_9CHLR</name>
<keyword evidence="7" id="KW-1185">Reference proteome</keyword>
<feature type="domain" description="Urease accessory protein UreH-like transmembrane" evidence="2">
    <location>
        <begin position="81"/>
        <end position="287"/>
    </location>
</feature>
<keyword evidence="1" id="KW-0472">Membrane</keyword>
<proteinExistence type="predicted"/>
<dbReference type="InterPro" id="IPR028096">
    <property type="entry name" value="EfeO_Cupredoxin"/>
</dbReference>
<dbReference type="SUPFAM" id="SSF49503">
    <property type="entry name" value="Cupredoxins"/>
    <property type="match status" value="1"/>
</dbReference>
<dbReference type="Proteomes" id="UP001431572">
    <property type="component" value="Chromosome 2"/>
</dbReference>
<dbReference type="InterPro" id="IPR039447">
    <property type="entry name" value="UreH-like_TM_dom"/>
</dbReference>
<dbReference type="PANTHER" id="PTHR42208">
    <property type="entry name" value="HEAVY METAL TRANSPORTER-RELATED"/>
    <property type="match status" value="1"/>
</dbReference>
<dbReference type="InterPro" id="IPR008972">
    <property type="entry name" value="Cupredoxin"/>
</dbReference>
<keyword evidence="1" id="KW-0812">Transmembrane</keyword>
<dbReference type="EMBL" id="JACATZ010000003">
    <property type="protein sequence ID" value="NWJ49014.1"/>
    <property type="molecule type" value="Genomic_DNA"/>
</dbReference>
<feature type="transmembrane region" description="Helical" evidence="1">
    <location>
        <begin position="42"/>
        <end position="64"/>
    </location>
</feature>
<organism evidence="4 6">
    <name type="scientific">Candidatus Chlorohelix allophototropha</name>
    <dbReference type="NCBI Taxonomy" id="3003348"/>
    <lineage>
        <taxon>Bacteria</taxon>
        <taxon>Bacillati</taxon>
        <taxon>Chloroflexota</taxon>
        <taxon>Chloroflexia</taxon>
        <taxon>Candidatus Chloroheliales</taxon>
        <taxon>Candidatus Chloroheliaceae</taxon>
        <taxon>Candidatus Chlorohelix</taxon>
    </lineage>
</organism>
<reference evidence="5" key="2">
    <citation type="journal article" date="2024" name="Nature">
        <title>Anoxygenic phototroph of the Chloroflexota uses a type I reaction centre.</title>
        <authorList>
            <person name="Tsuji J.M."/>
            <person name="Shaw N.A."/>
            <person name="Nagashima S."/>
            <person name="Venkiteswaran J.J."/>
            <person name="Schiff S.L."/>
            <person name="Watanabe T."/>
            <person name="Fukui M."/>
            <person name="Hanada S."/>
            <person name="Tank M."/>
            <person name="Neufeld J.D."/>
        </authorList>
    </citation>
    <scope>NUCLEOTIDE SEQUENCE</scope>
    <source>
        <strain evidence="5">L227-S17</strain>
    </source>
</reference>
<feature type="transmembrane region" description="Helical" evidence="1">
    <location>
        <begin position="160"/>
        <end position="186"/>
    </location>
</feature>
<evidence type="ECO:0000313" key="7">
    <source>
        <dbReference type="Proteomes" id="UP001431572"/>
    </source>
</evidence>
<feature type="transmembrane region" description="Helical" evidence="1">
    <location>
        <begin position="123"/>
        <end position="148"/>
    </location>
</feature>
<dbReference type="Gene3D" id="2.60.40.420">
    <property type="entry name" value="Cupredoxins - blue copper proteins"/>
    <property type="match status" value="1"/>
</dbReference>
<dbReference type="Pfam" id="PF13473">
    <property type="entry name" value="Cupredoxin_1"/>
    <property type="match status" value="1"/>
</dbReference>
<evidence type="ECO:0000256" key="1">
    <source>
        <dbReference type="SAM" id="Phobius"/>
    </source>
</evidence>
<dbReference type="EMBL" id="CP128400">
    <property type="protein sequence ID" value="WJW68942.1"/>
    <property type="molecule type" value="Genomic_DNA"/>
</dbReference>
<dbReference type="Pfam" id="PF13386">
    <property type="entry name" value="DsbD_2"/>
    <property type="match status" value="1"/>
</dbReference>
<evidence type="ECO:0000259" key="3">
    <source>
        <dbReference type="Pfam" id="PF13473"/>
    </source>
</evidence>
<sequence length="417" mass="44308">MATKFKTKVTTIVEPPSLQTKASELPAKVITKTPLQLSNNKASIIVMVLLGIGCLAILALPWILKVDSITSFSDAGSLLLVFLTGLTMGGLSCLAVQSGLLATSIAQREQNRQKLGKNDGGHAVNILVFLGGKLTAYTLLGGILGWVGSLITMTNTLQGIINLLAGLFMLATALNLLEVHPIFRYVMIQPPRSVMRYLRRYSKSDDFYATAILGTLTVLIPCGTTVAMEALAISSGNAINGALIMGAFILGTTPVFFTLGYFASKLGAALQSKFMKIAAVAIILLSLFSVNSALNLLESPISINSITASIFPSNKSVNVVAAAADLQEGDYQLVVIKVEDEAYVPNREQVSSGKPIRLRLVTNNTTGCTRSFTIGSFGIRKVLPITGQVDIDLPAQSPGVIRYICSMGMYSGKLTVV</sequence>
<dbReference type="PANTHER" id="PTHR42208:SF1">
    <property type="entry name" value="HEAVY METAL TRANSPORTER"/>
    <property type="match status" value="1"/>
</dbReference>
<feature type="transmembrane region" description="Helical" evidence="1">
    <location>
        <begin position="207"/>
        <end position="233"/>
    </location>
</feature>